<keyword evidence="2" id="KW-1185">Reference proteome</keyword>
<dbReference type="RefSeq" id="WP_123607609.1">
    <property type="nucleotide sequence ID" value="NZ_RJVG01000001.1"/>
</dbReference>
<dbReference type="EMBL" id="RJVG01000001">
    <property type="protein sequence ID" value="ROR31511.1"/>
    <property type="molecule type" value="Genomic_DNA"/>
</dbReference>
<organism evidence="1 2">
    <name type="scientific">Mobilisporobacter senegalensis</name>
    <dbReference type="NCBI Taxonomy" id="1329262"/>
    <lineage>
        <taxon>Bacteria</taxon>
        <taxon>Bacillati</taxon>
        <taxon>Bacillota</taxon>
        <taxon>Clostridia</taxon>
        <taxon>Lachnospirales</taxon>
        <taxon>Lachnospiraceae</taxon>
        <taxon>Mobilisporobacter</taxon>
    </lineage>
</organism>
<dbReference type="Proteomes" id="UP000273083">
    <property type="component" value="Unassembled WGS sequence"/>
</dbReference>
<reference evidence="1 2" key="1">
    <citation type="submission" date="2018-11" db="EMBL/GenBank/DDBJ databases">
        <title>Genomic Encyclopedia of Type Strains, Phase IV (KMG-IV): sequencing the most valuable type-strain genomes for metagenomic binning, comparative biology and taxonomic classification.</title>
        <authorList>
            <person name="Goeker M."/>
        </authorList>
    </citation>
    <scope>NUCLEOTIDE SEQUENCE [LARGE SCALE GENOMIC DNA]</scope>
    <source>
        <strain evidence="1 2">DSM 26537</strain>
    </source>
</reference>
<evidence type="ECO:0000313" key="2">
    <source>
        <dbReference type="Proteomes" id="UP000273083"/>
    </source>
</evidence>
<protein>
    <submittedName>
        <fullName evidence="1">Uncharacterized protein</fullName>
    </submittedName>
</protein>
<dbReference type="AlphaFoldDB" id="A0A3N1XZ48"/>
<sequence>MEKNKQIKNEEPIITSDDIFVILNEYRIGKKPLAKLLGWGETTIIRYIDGDIPTSEYSNKLRTLLNNPVYYLKILNQNKDKLTGVAYRKSKNAVLNKLMGSKLDVVAQYIVNITEGQICASAVQAMLYYTQGFSLAIYDVELFEEDYIISEENMPYPKIYKNMISKGISPLDIGEEALSSREKELIQGVVEVFNWYGPKALKAILSYEKIALKVSKDKFNNNIISKDTLKDYFKDIIEQYNINSIVKIAGYTDQRMFQIKSLIR</sequence>
<accession>A0A3N1XZ48</accession>
<evidence type="ECO:0000313" key="1">
    <source>
        <dbReference type="EMBL" id="ROR31511.1"/>
    </source>
</evidence>
<dbReference type="OrthoDB" id="9799173at2"/>
<name>A0A3N1XZ48_9FIRM</name>
<comment type="caution">
    <text evidence="1">The sequence shown here is derived from an EMBL/GenBank/DDBJ whole genome shotgun (WGS) entry which is preliminary data.</text>
</comment>
<proteinExistence type="predicted"/>
<gene>
    <name evidence="1" type="ORF">EDD66_101128</name>
</gene>